<evidence type="ECO:0008006" key="3">
    <source>
        <dbReference type="Google" id="ProtNLM"/>
    </source>
</evidence>
<dbReference type="EMBL" id="BJNH01000023">
    <property type="protein sequence ID" value="GEC25310.1"/>
    <property type="molecule type" value="Genomic_DNA"/>
</dbReference>
<evidence type="ECO:0000313" key="1">
    <source>
        <dbReference type="EMBL" id="GEC25310.1"/>
    </source>
</evidence>
<sequence length="85" mass="9731">MEALLCTLVPTDEELEAMSDEVLIAGIWRSHHLVQTAAEIHAADRGRRVAHLHDRRGWSWPAIGRHFGVDQATAYRWAKPHLQRD</sequence>
<name>A0ABQ0RXA9_9PSEU</name>
<dbReference type="Pfam" id="PF13384">
    <property type="entry name" value="HTH_23"/>
    <property type="match status" value="1"/>
</dbReference>
<organism evidence="1 2">
    <name type="scientific">Pseudonocardia saturnea</name>
    <dbReference type="NCBI Taxonomy" id="33909"/>
    <lineage>
        <taxon>Bacteria</taxon>
        <taxon>Bacillati</taxon>
        <taxon>Actinomycetota</taxon>
        <taxon>Actinomycetes</taxon>
        <taxon>Pseudonocardiales</taxon>
        <taxon>Pseudonocardiaceae</taxon>
        <taxon>Pseudonocardia</taxon>
    </lineage>
</organism>
<comment type="caution">
    <text evidence="1">The sequence shown here is derived from an EMBL/GenBank/DDBJ whole genome shotgun (WGS) entry which is preliminary data.</text>
</comment>
<reference evidence="1 2" key="1">
    <citation type="submission" date="2019-06" db="EMBL/GenBank/DDBJ databases">
        <title>Whole genome shotgun sequence of Pseudonocardia saturnea NBRC 14499.</title>
        <authorList>
            <person name="Hosoyama A."/>
            <person name="Uohara A."/>
            <person name="Ohji S."/>
            <person name="Ichikawa N."/>
        </authorList>
    </citation>
    <scope>NUCLEOTIDE SEQUENCE [LARGE SCALE GENOMIC DNA]</scope>
    <source>
        <strain evidence="1 2">NBRC 14499</strain>
    </source>
</reference>
<evidence type="ECO:0000313" key="2">
    <source>
        <dbReference type="Proteomes" id="UP000320693"/>
    </source>
</evidence>
<accession>A0ABQ0RXA9</accession>
<proteinExistence type="predicted"/>
<keyword evidence="2" id="KW-1185">Reference proteome</keyword>
<gene>
    <name evidence="1" type="ORF">PSA01_23390</name>
</gene>
<protein>
    <recommendedName>
        <fullName evidence="3">Homeodomain-like domain-containing protein</fullName>
    </recommendedName>
</protein>
<dbReference type="Proteomes" id="UP000320693">
    <property type="component" value="Unassembled WGS sequence"/>
</dbReference>